<dbReference type="Proteomes" id="UP000658127">
    <property type="component" value="Unassembled WGS sequence"/>
</dbReference>
<name>A0ABQ2KF97_9NOCA</name>
<dbReference type="EMBL" id="BMNE01000003">
    <property type="protein sequence ID" value="GGN81767.1"/>
    <property type="molecule type" value="Genomic_DNA"/>
</dbReference>
<sequence length="183" mass="19231">MQNRPHRVHQHALGVVSQCVTVADRLTASMRCLDALVEGVIGKDPTARAEFDHYLVAADASIASVETVGRRVVAELEGCARVPTPTVERQAVVGQRNRWAGAVGAMLLTEHLQSLTALCHATNASGCSAGLAAIRDILADSSPDGLLLRASILRTGMAAKTLRGVADDLVAVAHIFGDALIHN</sequence>
<evidence type="ECO:0000313" key="2">
    <source>
        <dbReference type="Proteomes" id="UP000658127"/>
    </source>
</evidence>
<gene>
    <name evidence="1" type="ORF">GCM10011610_32460</name>
</gene>
<comment type="caution">
    <text evidence="1">The sequence shown here is derived from an EMBL/GenBank/DDBJ whole genome shotgun (WGS) entry which is preliminary data.</text>
</comment>
<protein>
    <recommendedName>
        <fullName evidence="3">DUF222 domain-containing protein</fullName>
    </recommendedName>
</protein>
<evidence type="ECO:0008006" key="3">
    <source>
        <dbReference type="Google" id="ProtNLM"/>
    </source>
</evidence>
<reference evidence="2" key="1">
    <citation type="journal article" date="2019" name="Int. J. Syst. Evol. Microbiol.">
        <title>The Global Catalogue of Microorganisms (GCM) 10K type strain sequencing project: providing services to taxonomists for standard genome sequencing and annotation.</title>
        <authorList>
            <consortium name="The Broad Institute Genomics Platform"/>
            <consortium name="The Broad Institute Genome Sequencing Center for Infectious Disease"/>
            <person name="Wu L."/>
            <person name="Ma J."/>
        </authorList>
    </citation>
    <scope>NUCLEOTIDE SEQUENCE [LARGE SCALE GENOMIC DNA]</scope>
    <source>
        <strain evidence="2">CGMCC 4.7329</strain>
    </source>
</reference>
<accession>A0ABQ2KF97</accession>
<organism evidence="1 2">
    <name type="scientific">Nocardia rhizosphaerihabitans</name>
    <dbReference type="NCBI Taxonomy" id="1691570"/>
    <lineage>
        <taxon>Bacteria</taxon>
        <taxon>Bacillati</taxon>
        <taxon>Actinomycetota</taxon>
        <taxon>Actinomycetes</taxon>
        <taxon>Mycobacteriales</taxon>
        <taxon>Nocardiaceae</taxon>
        <taxon>Nocardia</taxon>
    </lineage>
</organism>
<proteinExistence type="predicted"/>
<dbReference type="RefSeq" id="WP_189028779.1">
    <property type="nucleotide sequence ID" value="NZ_BMNE01000003.1"/>
</dbReference>
<keyword evidence="2" id="KW-1185">Reference proteome</keyword>
<evidence type="ECO:0000313" key="1">
    <source>
        <dbReference type="EMBL" id="GGN81767.1"/>
    </source>
</evidence>